<evidence type="ECO:0000256" key="1">
    <source>
        <dbReference type="ARBA" id="ARBA00023015"/>
    </source>
</evidence>
<evidence type="ECO:0000313" key="6">
    <source>
        <dbReference type="Proteomes" id="UP000184600"/>
    </source>
</evidence>
<accession>A0A1M7YWF5</accession>
<dbReference type="Proteomes" id="UP000184600">
    <property type="component" value="Unassembled WGS sequence"/>
</dbReference>
<evidence type="ECO:0000256" key="3">
    <source>
        <dbReference type="ARBA" id="ARBA00023163"/>
    </source>
</evidence>
<dbReference type="InterPro" id="IPR036388">
    <property type="entry name" value="WH-like_DNA-bd_sf"/>
</dbReference>
<dbReference type="InterPro" id="IPR036390">
    <property type="entry name" value="WH_DNA-bd_sf"/>
</dbReference>
<keyword evidence="3" id="KW-0804">Transcription</keyword>
<dbReference type="PROSITE" id="PS50949">
    <property type="entry name" value="HTH_GNTR"/>
    <property type="match status" value="1"/>
</dbReference>
<keyword evidence="5" id="KW-0670">Pyruvate</keyword>
<dbReference type="PANTHER" id="PTHR43537:SF49">
    <property type="entry name" value="TRANSCRIPTIONAL REGULATORY PROTEIN"/>
    <property type="match status" value="1"/>
</dbReference>
<dbReference type="AlphaFoldDB" id="A0A1M7YWF5"/>
<organism evidence="5 6">
    <name type="scientific">Vibrio quintilis</name>
    <dbReference type="NCBI Taxonomy" id="1117707"/>
    <lineage>
        <taxon>Bacteria</taxon>
        <taxon>Pseudomonadati</taxon>
        <taxon>Pseudomonadota</taxon>
        <taxon>Gammaproteobacteria</taxon>
        <taxon>Vibrionales</taxon>
        <taxon>Vibrionaceae</taxon>
        <taxon>Vibrio</taxon>
    </lineage>
</organism>
<protein>
    <submittedName>
        <fullName evidence="5">Pyruvate dehydrogenase complex repressor</fullName>
    </submittedName>
</protein>
<dbReference type="CDD" id="cd07377">
    <property type="entry name" value="WHTH_GntR"/>
    <property type="match status" value="1"/>
</dbReference>
<proteinExistence type="predicted"/>
<name>A0A1M7YWF5_9VIBR</name>
<dbReference type="Gene3D" id="1.20.120.530">
    <property type="entry name" value="GntR ligand-binding domain-like"/>
    <property type="match status" value="1"/>
</dbReference>
<reference evidence="6" key="1">
    <citation type="submission" date="2016-12" db="EMBL/GenBank/DDBJ databases">
        <authorList>
            <person name="Rodrigo-Torres L."/>
            <person name="Arahal R.D."/>
            <person name="Lucena T."/>
        </authorList>
    </citation>
    <scope>NUCLEOTIDE SEQUENCE [LARGE SCALE GENOMIC DNA]</scope>
</reference>
<dbReference type="Pfam" id="PF07729">
    <property type="entry name" value="FCD"/>
    <property type="match status" value="1"/>
</dbReference>
<keyword evidence="6" id="KW-1185">Reference proteome</keyword>
<keyword evidence="1" id="KW-0805">Transcription regulation</keyword>
<dbReference type="GO" id="GO:0003677">
    <property type="term" value="F:DNA binding"/>
    <property type="evidence" value="ECO:0007669"/>
    <property type="project" value="UniProtKB-KW"/>
</dbReference>
<evidence type="ECO:0000256" key="2">
    <source>
        <dbReference type="ARBA" id="ARBA00023125"/>
    </source>
</evidence>
<dbReference type="STRING" id="1117707.VQ7734_02697"/>
<dbReference type="InterPro" id="IPR011711">
    <property type="entry name" value="GntR_C"/>
</dbReference>
<dbReference type="OrthoDB" id="5450856at2"/>
<keyword evidence="2" id="KW-0238">DNA-binding</keyword>
<feature type="domain" description="HTH gntR-type" evidence="4">
    <location>
        <begin position="9"/>
        <end position="79"/>
    </location>
</feature>
<dbReference type="Gene3D" id="1.10.10.10">
    <property type="entry name" value="Winged helix-like DNA-binding domain superfamily/Winged helix DNA-binding domain"/>
    <property type="match status" value="1"/>
</dbReference>
<dbReference type="Pfam" id="PF00392">
    <property type="entry name" value="GntR"/>
    <property type="match status" value="1"/>
</dbReference>
<dbReference type="InterPro" id="IPR008920">
    <property type="entry name" value="TF_FadR/GntR_C"/>
</dbReference>
<dbReference type="SUPFAM" id="SSF48008">
    <property type="entry name" value="GntR ligand-binding domain-like"/>
    <property type="match status" value="1"/>
</dbReference>
<dbReference type="GO" id="GO:0003700">
    <property type="term" value="F:DNA-binding transcription factor activity"/>
    <property type="evidence" value="ECO:0007669"/>
    <property type="project" value="InterPro"/>
</dbReference>
<dbReference type="SUPFAM" id="SSF46785">
    <property type="entry name" value="Winged helix' DNA-binding domain"/>
    <property type="match status" value="1"/>
</dbReference>
<dbReference type="SMART" id="SM00345">
    <property type="entry name" value="HTH_GNTR"/>
    <property type="match status" value="1"/>
</dbReference>
<dbReference type="InterPro" id="IPR000524">
    <property type="entry name" value="Tscrpt_reg_HTH_GntR"/>
</dbReference>
<dbReference type="PANTHER" id="PTHR43537">
    <property type="entry name" value="TRANSCRIPTIONAL REGULATOR, GNTR FAMILY"/>
    <property type="match status" value="1"/>
</dbReference>
<evidence type="ECO:0000313" key="5">
    <source>
        <dbReference type="EMBL" id="SHO56928.1"/>
    </source>
</evidence>
<dbReference type="EMBL" id="FRFG01000031">
    <property type="protein sequence ID" value="SHO56928.1"/>
    <property type="molecule type" value="Genomic_DNA"/>
</dbReference>
<gene>
    <name evidence="5" type="primary">pdhR_2</name>
    <name evidence="5" type="ORF">VQ7734_02697</name>
</gene>
<dbReference type="PRINTS" id="PR00035">
    <property type="entry name" value="HTHGNTR"/>
</dbReference>
<evidence type="ECO:0000259" key="4">
    <source>
        <dbReference type="PROSITE" id="PS50949"/>
    </source>
</evidence>
<dbReference type="SMART" id="SM00895">
    <property type="entry name" value="FCD"/>
    <property type="match status" value="1"/>
</dbReference>
<sequence length="247" mass="27829">MMFHQVQAGRASEDIALQIESAILNQKLQPGDCLPSERELQTQFGTGRGVIREAIRALKQKGLIEIRKGQKGGAFIKQVDVANISESLALFLKQKNIGPYQVAEFRETIDQTVAQLAMVRATAEQHTAMLAAVGKLETFADDPQQHAHELGETDRQLNLLLASMTGNPIFEWVMQALQQGFSSHDNNLYQDPEFCRQTVENWRETATHLINREPVRLQAAVSQHYRLLQQCLHRAQQTIDSTESELI</sequence>